<feature type="domain" description="HEPN" evidence="1">
    <location>
        <begin position="1"/>
        <end position="115"/>
    </location>
</feature>
<protein>
    <submittedName>
        <fullName evidence="2">HEPN domain-containing protein</fullName>
    </submittedName>
</protein>
<dbReference type="AlphaFoldDB" id="A0A7J3WDQ5"/>
<dbReference type="InterPro" id="IPR007842">
    <property type="entry name" value="HEPN_dom"/>
</dbReference>
<dbReference type="EMBL" id="DRXG01000123">
    <property type="protein sequence ID" value="HHN52771.1"/>
    <property type="molecule type" value="Genomic_DNA"/>
</dbReference>
<organism evidence="2">
    <name type="scientific">Caldiarchaeum subterraneum</name>
    <dbReference type="NCBI Taxonomy" id="311458"/>
    <lineage>
        <taxon>Archaea</taxon>
        <taxon>Nitrososphaerota</taxon>
        <taxon>Candidatus Caldarchaeales</taxon>
        <taxon>Candidatus Caldarchaeaceae</taxon>
        <taxon>Candidatus Caldarchaeum</taxon>
    </lineage>
</organism>
<sequence>MWSFSRWLRKRWQTRRLACFMLEQAAQLYLKSALLKLVGEYGRTHSLRRLVWELAEASKDDELRRFGEERRAVLSSLEDAYIMSRYFPKEYSEMDAVLSVSCLLWSAGLRVSRHD</sequence>
<reference evidence="2" key="1">
    <citation type="journal article" date="2020" name="mSystems">
        <title>Genome- and Community-Level Interaction Insights into Carbon Utilization and Element Cycling Functions of Hydrothermarchaeota in Hydrothermal Sediment.</title>
        <authorList>
            <person name="Zhou Z."/>
            <person name="Liu Y."/>
            <person name="Xu W."/>
            <person name="Pan J."/>
            <person name="Luo Z.H."/>
            <person name="Li M."/>
        </authorList>
    </citation>
    <scope>NUCLEOTIDE SEQUENCE [LARGE SCALE GENOMIC DNA]</scope>
    <source>
        <strain evidence="2">SpSt-1073</strain>
    </source>
</reference>
<evidence type="ECO:0000313" key="2">
    <source>
        <dbReference type="EMBL" id="HHN52771.1"/>
    </source>
</evidence>
<dbReference type="Gene3D" id="1.20.120.330">
    <property type="entry name" value="Nucleotidyltransferases domain 2"/>
    <property type="match status" value="1"/>
</dbReference>
<dbReference type="SMART" id="SM00748">
    <property type="entry name" value="HEPN"/>
    <property type="match status" value="1"/>
</dbReference>
<evidence type="ECO:0000259" key="1">
    <source>
        <dbReference type="PROSITE" id="PS50910"/>
    </source>
</evidence>
<dbReference type="SUPFAM" id="SSF81593">
    <property type="entry name" value="Nucleotidyltransferase substrate binding subunit/domain"/>
    <property type="match status" value="1"/>
</dbReference>
<dbReference type="Pfam" id="PF05168">
    <property type="entry name" value="HEPN"/>
    <property type="match status" value="1"/>
</dbReference>
<gene>
    <name evidence="2" type="ORF">ENM30_05610</name>
</gene>
<name>A0A7J3WDQ5_CALS0</name>
<accession>A0A7J3WDQ5</accession>
<dbReference type="PROSITE" id="PS50910">
    <property type="entry name" value="HEPN"/>
    <property type="match status" value="1"/>
</dbReference>
<comment type="caution">
    <text evidence="2">The sequence shown here is derived from an EMBL/GenBank/DDBJ whole genome shotgun (WGS) entry which is preliminary data.</text>
</comment>
<proteinExistence type="predicted"/>